<keyword evidence="10" id="KW-0539">Nucleus</keyword>
<evidence type="ECO:0000313" key="16">
    <source>
        <dbReference type="EnsemblMetazoa" id="CapteP226189"/>
    </source>
</evidence>
<reference evidence="17" key="1">
    <citation type="submission" date="2012-12" db="EMBL/GenBank/DDBJ databases">
        <authorList>
            <person name="Hellsten U."/>
            <person name="Grimwood J."/>
            <person name="Chapman J.A."/>
            <person name="Shapiro H."/>
            <person name="Aerts A."/>
            <person name="Otillar R.P."/>
            <person name="Terry A.Y."/>
            <person name="Boore J.L."/>
            <person name="Simakov O."/>
            <person name="Marletaz F."/>
            <person name="Cho S.-J."/>
            <person name="Edsinger-Gonzales E."/>
            <person name="Havlak P."/>
            <person name="Kuo D.-H."/>
            <person name="Larsson T."/>
            <person name="Lv J."/>
            <person name="Arendt D."/>
            <person name="Savage R."/>
            <person name="Osoegawa K."/>
            <person name="de Jong P."/>
            <person name="Lindberg D.R."/>
            <person name="Seaver E.C."/>
            <person name="Weisblat D.A."/>
            <person name="Putnam N.H."/>
            <person name="Grigoriev I.V."/>
            <person name="Rokhsar D.S."/>
        </authorList>
    </citation>
    <scope>NUCLEOTIDE SEQUENCE</scope>
    <source>
        <strain evidence="17">I ESC-2004</strain>
    </source>
</reference>
<dbReference type="GO" id="GO:0003677">
    <property type="term" value="F:DNA binding"/>
    <property type="evidence" value="ECO:0007669"/>
    <property type="project" value="TreeGrafter"/>
</dbReference>
<dbReference type="InterPro" id="IPR036134">
    <property type="entry name" value="Crypto/Photolyase_FAD-like_sf"/>
</dbReference>
<evidence type="ECO:0000313" key="17">
    <source>
        <dbReference type="Proteomes" id="UP000014760"/>
    </source>
</evidence>
<protein>
    <recommendedName>
        <fullName evidence="4">Cryptochrome-1</fullName>
    </recommendedName>
</protein>
<dbReference type="Pfam" id="PF00875">
    <property type="entry name" value="DNA_photolyase"/>
    <property type="match status" value="1"/>
</dbReference>
<evidence type="ECO:0000256" key="2">
    <source>
        <dbReference type="ARBA" id="ARBA00004556"/>
    </source>
</evidence>
<evidence type="ECO:0000256" key="10">
    <source>
        <dbReference type="ARBA" id="ARBA00023242"/>
    </source>
</evidence>
<evidence type="ECO:0000259" key="14">
    <source>
        <dbReference type="PROSITE" id="PS51645"/>
    </source>
</evidence>
<dbReference type="Gene3D" id="3.40.50.620">
    <property type="entry name" value="HUPs"/>
    <property type="match status" value="1"/>
</dbReference>
<keyword evidence="5" id="KW-0963">Cytoplasm</keyword>
<evidence type="ECO:0000256" key="8">
    <source>
        <dbReference type="ARBA" id="ARBA00022827"/>
    </source>
</evidence>
<feature type="site" description="Electron transfer via tryptophanyl radical" evidence="12">
    <location>
        <position position="400"/>
    </location>
</feature>
<dbReference type="GO" id="GO:0045892">
    <property type="term" value="P:negative regulation of DNA-templated transcription"/>
    <property type="evidence" value="ECO:0007669"/>
    <property type="project" value="TreeGrafter"/>
</dbReference>
<dbReference type="GO" id="GO:0043153">
    <property type="term" value="P:entrainment of circadian clock by photoperiod"/>
    <property type="evidence" value="ECO:0007669"/>
    <property type="project" value="TreeGrafter"/>
</dbReference>
<dbReference type="InterPro" id="IPR014729">
    <property type="entry name" value="Rossmann-like_a/b/a_fold"/>
</dbReference>
<dbReference type="OrthoDB" id="435881at2759"/>
<dbReference type="Gene3D" id="1.10.579.10">
    <property type="entry name" value="DNA Cyclobutane Dipyrimidine Photolyase, subunit A, domain 3"/>
    <property type="match status" value="1"/>
</dbReference>
<evidence type="ECO:0000256" key="1">
    <source>
        <dbReference type="ARBA" id="ARBA00004123"/>
    </source>
</evidence>
<dbReference type="InterPro" id="IPR005101">
    <property type="entry name" value="Cryptochr/Photolyase_FAD-bd"/>
</dbReference>
<dbReference type="EMBL" id="KB295744">
    <property type="protein sequence ID" value="ELU12703.1"/>
    <property type="molecule type" value="Genomic_DNA"/>
</dbReference>
<reference evidence="15 17" key="2">
    <citation type="journal article" date="2013" name="Nature">
        <title>Insights into bilaterian evolution from three spiralian genomes.</title>
        <authorList>
            <person name="Simakov O."/>
            <person name="Marletaz F."/>
            <person name="Cho S.J."/>
            <person name="Edsinger-Gonzales E."/>
            <person name="Havlak P."/>
            <person name="Hellsten U."/>
            <person name="Kuo D.H."/>
            <person name="Larsson T."/>
            <person name="Lv J."/>
            <person name="Arendt D."/>
            <person name="Savage R."/>
            <person name="Osoegawa K."/>
            <person name="de Jong P."/>
            <person name="Grimwood J."/>
            <person name="Chapman J.A."/>
            <person name="Shapiro H."/>
            <person name="Aerts A."/>
            <person name="Otillar R.P."/>
            <person name="Terry A.Y."/>
            <person name="Boore J.L."/>
            <person name="Grigoriev I.V."/>
            <person name="Lindberg D.R."/>
            <person name="Seaver E.C."/>
            <person name="Weisblat D.A."/>
            <person name="Putnam N.H."/>
            <person name="Rokhsar D.S."/>
        </authorList>
    </citation>
    <scope>NUCLEOTIDE SEQUENCE</scope>
    <source>
        <strain evidence="15 17">I ESC-2004</strain>
    </source>
</reference>
<keyword evidence="6 11" id="KW-0285">Flavoprotein</keyword>
<feature type="domain" description="Photolyase/cryptochrome alpha/beta" evidence="14">
    <location>
        <begin position="27"/>
        <end position="156"/>
    </location>
</feature>
<dbReference type="PROSITE" id="PS51645">
    <property type="entry name" value="PHR_CRY_ALPHA_BETA"/>
    <property type="match status" value="1"/>
</dbReference>
<dbReference type="GO" id="GO:0005634">
    <property type="term" value="C:nucleus"/>
    <property type="evidence" value="ECO:0007669"/>
    <property type="project" value="UniProtKB-SubCell"/>
</dbReference>
<dbReference type="OMA" id="IWFRHGL"/>
<feature type="site" description="Electron transfer via tryptophanyl radical" evidence="12">
    <location>
        <position position="346"/>
    </location>
</feature>
<evidence type="ECO:0000313" key="15">
    <source>
        <dbReference type="EMBL" id="ELU12703.1"/>
    </source>
</evidence>
<gene>
    <name evidence="15" type="ORF">CAPTEDRAFT_226189</name>
</gene>
<dbReference type="Proteomes" id="UP000014760">
    <property type="component" value="Unassembled WGS sequence"/>
</dbReference>
<feature type="binding site" evidence="11">
    <location>
        <begin position="413"/>
        <end position="415"/>
    </location>
    <ligand>
        <name>FAD</name>
        <dbReference type="ChEBI" id="CHEBI:57692"/>
    </ligand>
</feature>
<dbReference type="HOGENOM" id="CLU_010348_3_4_1"/>
<dbReference type="GO" id="GO:0071949">
    <property type="term" value="F:FAD binding"/>
    <property type="evidence" value="ECO:0007669"/>
    <property type="project" value="TreeGrafter"/>
</dbReference>
<evidence type="ECO:0000256" key="4">
    <source>
        <dbReference type="ARBA" id="ARBA00021159"/>
    </source>
</evidence>
<organism evidence="15">
    <name type="scientific">Capitella teleta</name>
    <name type="common">Polychaete worm</name>
    <dbReference type="NCBI Taxonomy" id="283909"/>
    <lineage>
        <taxon>Eukaryota</taxon>
        <taxon>Metazoa</taxon>
        <taxon>Spiralia</taxon>
        <taxon>Lophotrochozoa</taxon>
        <taxon>Annelida</taxon>
        <taxon>Polychaeta</taxon>
        <taxon>Sedentaria</taxon>
        <taxon>Scolecida</taxon>
        <taxon>Capitellidae</taxon>
        <taxon>Capitella</taxon>
    </lineage>
</organism>
<dbReference type="InterPro" id="IPR036155">
    <property type="entry name" value="Crypto/Photolyase_N_sf"/>
</dbReference>
<evidence type="ECO:0000256" key="3">
    <source>
        <dbReference type="ARBA" id="ARBA00005862"/>
    </source>
</evidence>
<comment type="similarity">
    <text evidence="3">Belongs to the DNA photolyase class-1 family.</text>
</comment>
<name>R7V1J3_CAPTE</name>
<evidence type="ECO:0000256" key="12">
    <source>
        <dbReference type="PIRSR" id="PIRSR602081-2"/>
    </source>
</evidence>
<dbReference type="FunCoup" id="R7V1J3">
    <property type="interactions" value="19"/>
</dbReference>
<reference evidence="16" key="3">
    <citation type="submission" date="2015-06" db="UniProtKB">
        <authorList>
            <consortium name="EnsemblMetazoa"/>
        </authorList>
    </citation>
    <scope>IDENTIFICATION</scope>
</reference>
<feature type="compositionally biased region" description="Basic and acidic residues" evidence="13">
    <location>
        <begin position="12"/>
        <end position="22"/>
    </location>
</feature>
<feature type="binding site" evidence="11">
    <location>
        <begin position="315"/>
        <end position="322"/>
    </location>
    <ligand>
        <name>FAD</name>
        <dbReference type="ChEBI" id="CHEBI:57692"/>
    </ligand>
</feature>
<dbReference type="GO" id="GO:0032922">
    <property type="term" value="P:circadian regulation of gene expression"/>
    <property type="evidence" value="ECO:0007669"/>
    <property type="project" value="TreeGrafter"/>
</dbReference>
<dbReference type="EnsemblMetazoa" id="CapteT226189">
    <property type="protein sequence ID" value="CapteP226189"/>
    <property type="gene ID" value="CapteG226189"/>
</dbReference>
<proteinExistence type="inferred from homology"/>
<dbReference type="SUPFAM" id="SSF52425">
    <property type="entry name" value="Cryptochrome/photolyase, N-terminal domain"/>
    <property type="match status" value="1"/>
</dbReference>
<feature type="site" description="Electron transfer via tryptophanyl radical" evidence="12">
    <location>
        <position position="423"/>
    </location>
</feature>
<dbReference type="PANTHER" id="PTHR11455:SF17">
    <property type="entry name" value="CRYPTOCHROME-1"/>
    <property type="match status" value="1"/>
</dbReference>
<comment type="cofactor">
    <cofactor evidence="11">
        <name>FAD</name>
        <dbReference type="ChEBI" id="CHEBI:57692"/>
    </cofactor>
    <text evidence="11">Binds 1 FAD per subunit.</text>
</comment>
<dbReference type="PANTHER" id="PTHR11455">
    <property type="entry name" value="CRYPTOCHROME"/>
    <property type="match status" value="1"/>
</dbReference>
<evidence type="ECO:0000256" key="13">
    <source>
        <dbReference type="SAM" id="MobiDB-lite"/>
    </source>
</evidence>
<dbReference type="GO" id="GO:0048471">
    <property type="term" value="C:perinuclear region of cytoplasm"/>
    <property type="evidence" value="ECO:0007669"/>
    <property type="project" value="UniProtKB-SubCell"/>
</dbReference>
<evidence type="ECO:0000256" key="11">
    <source>
        <dbReference type="PIRSR" id="PIRSR602081-1"/>
    </source>
</evidence>
<dbReference type="Pfam" id="PF03441">
    <property type="entry name" value="FAD_binding_7"/>
    <property type="match status" value="1"/>
</dbReference>
<dbReference type="SUPFAM" id="SSF48173">
    <property type="entry name" value="Cryptochrome/photolyase FAD-binding domain"/>
    <property type="match status" value="1"/>
</dbReference>
<comment type="subcellular location">
    <subcellularLocation>
        <location evidence="2">Cytoplasm</location>
        <location evidence="2">Perinuclear region</location>
    </subcellularLocation>
    <subcellularLocation>
        <location evidence="1">Nucleus</location>
    </subcellularLocation>
</comment>
<keyword evidence="9" id="KW-0675">Receptor</keyword>
<keyword evidence="8 11" id="KW-0274">FAD</keyword>
<evidence type="ECO:0000256" key="5">
    <source>
        <dbReference type="ARBA" id="ARBA00022490"/>
    </source>
</evidence>
<accession>R7V1J3</accession>
<sequence>MPSEGTRKSLRHRETLTGEKGDGDRDQVVVHWFRHGLRLHDNPSLMEGLRNCKELYPIFILDGEVAGTGTAGYNRMRFLHQCLEDLDKSFQKFGGRLYIFKGNPVDILAALFDEWQVTKLTFEQDPEPIWEDRDNKVKDLCMKRDVTYVERISHTLFHPDDVIEANGGNPPHTFSLMKQVLNMLGDPERPSSSPDLSLVSLPLSNDFDDRCALDTLKDFAGEYEMEEQEEPINKWIGGESRALDLLQGRLKLEENAFKGGFLQPNQYRPDLIGPPLTLSPHLRFGCLSVRYFYWAIHDIYSEVREELAPQSITSQLIWREYFYIMSVKNRNYAQMENNPICLQIPWYRDDNQLERWEMGKTGYPWIDACMNQLRREGWIHHVGRHAVSCFLTRGDLWIHWEDGLKVFLKYLLDADWSVCAGNWMWVSSSAFENCLQCPQCFSPIMYGMRMDPTGEYVRRYVPELRQVPLKYLFHPWKAPKEVQEKAGCIVGTDYPAPMVDHNTASKDCKDRMQAVKALYKDPLSILHCAPSNMQEVRQFCWLPDTMATGKMCTADLLCEGIEGM</sequence>
<dbReference type="EMBL" id="AMQN01005339">
    <property type="status" value="NOT_ANNOTATED_CDS"/>
    <property type="molecule type" value="Genomic_DNA"/>
</dbReference>
<dbReference type="Gene3D" id="1.25.40.80">
    <property type="match status" value="1"/>
</dbReference>
<evidence type="ECO:0000256" key="9">
    <source>
        <dbReference type="ARBA" id="ARBA00023170"/>
    </source>
</evidence>
<dbReference type="STRING" id="283909.R7V1J3"/>
<evidence type="ECO:0000256" key="6">
    <source>
        <dbReference type="ARBA" id="ARBA00022630"/>
    </source>
</evidence>
<feature type="region of interest" description="Disordered" evidence="13">
    <location>
        <begin position="1"/>
        <end position="22"/>
    </location>
</feature>
<dbReference type="InterPro" id="IPR006050">
    <property type="entry name" value="DNA_photolyase_N"/>
</dbReference>
<keyword evidence="7" id="KW-0547">Nucleotide-binding</keyword>
<evidence type="ECO:0000256" key="7">
    <source>
        <dbReference type="ARBA" id="ARBA00022741"/>
    </source>
</evidence>
<dbReference type="InterPro" id="IPR002081">
    <property type="entry name" value="Cryptochrome/DNA_photolyase_1"/>
</dbReference>
<dbReference type="AlphaFoldDB" id="R7V1J3"/>
<keyword evidence="17" id="KW-1185">Reference proteome</keyword>